<feature type="non-terminal residue" evidence="1">
    <location>
        <position position="75"/>
    </location>
</feature>
<gene>
    <name evidence="1" type="ORF">DARMORV10_C07P26460.1</name>
</gene>
<sequence length="75" mass="8459">FLLGLHHRELRFRLTKGASTASIALFSSPQDSICISGGILWNLSNMRKANTNLGLMRMSQRPYLHRSIQTKSNKS</sequence>
<evidence type="ECO:0000313" key="1">
    <source>
        <dbReference type="EMBL" id="CAF1988173.1"/>
    </source>
</evidence>
<protein>
    <submittedName>
        <fullName evidence="1">(rape) hypothetical protein</fullName>
    </submittedName>
</protein>
<accession>A0A816M3Q4</accession>
<proteinExistence type="predicted"/>
<dbReference type="EMBL" id="HG994371">
    <property type="protein sequence ID" value="CAF1988173.1"/>
    <property type="molecule type" value="Genomic_DNA"/>
</dbReference>
<dbReference type="AlphaFoldDB" id="A0A816M3Q4"/>
<reference evidence="1" key="1">
    <citation type="submission" date="2021-01" db="EMBL/GenBank/DDBJ databases">
        <authorList>
            <consortium name="Genoscope - CEA"/>
            <person name="William W."/>
        </authorList>
    </citation>
    <scope>NUCLEOTIDE SEQUENCE</scope>
</reference>
<name>A0A816M3Q4_BRANA</name>
<dbReference type="Proteomes" id="UP001295469">
    <property type="component" value="Chromosome C07"/>
</dbReference>
<organism evidence="1">
    <name type="scientific">Brassica napus</name>
    <name type="common">Rape</name>
    <dbReference type="NCBI Taxonomy" id="3708"/>
    <lineage>
        <taxon>Eukaryota</taxon>
        <taxon>Viridiplantae</taxon>
        <taxon>Streptophyta</taxon>
        <taxon>Embryophyta</taxon>
        <taxon>Tracheophyta</taxon>
        <taxon>Spermatophyta</taxon>
        <taxon>Magnoliopsida</taxon>
        <taxon>eudicotyledons</taxon>
        <taxon>Gunneridae</taxon>
        <taxon>Pentapetalae</taxon>
        <taxon>rosids</taxon>
        <taxon>malvids</taxon>
        <taxon>Brassicales</taxon>
        <taxon>Brassicaceae</taxon>
        <taxon>Brassiceae</taxon>
        <taxon>Brassica</taxon>
    </lineage>
</organism>